<protein>
    <submittedName>
        <fullName evidence="3">PilN</fullName>
    </submittedName>
</protein>
<evidence type="ECO:0000313" key="3">
    <source>
        <dbReference type="EMBL" id="SLM32195.1"/>
    </source>
</evidence>
<dbReference type="OrthoDB" id="5296173at2"/>
<evidence type="ECO:0000256" key="2">
    <source>
        <dbReference type="SAM" id="Phobius"/>
    </source>
</evidence>
<organism evidence="3 4">
    <name type="scientific">Desulfamplus magnetovallimortis</name>
    <dbReference type="NCBI Taxonomy" id="1246637"/>
    <lineage>
        <taxon>Bacteria</taxon>
        <taxon>Pseudomonadati</taxon>
        <taxon>Thermodesulfobacteriota</taxon>
        <taxon>Desulfobacteria</taxon>
        <taxon>Desulfobacterales</taxon>
        <taxon>Desulfobacteraceae</taxon>
        <taxon>Desulfamplus</taxon>
    </lineage>
</organism>
<accession>A0A1W1HIF0</accession>
<dbReference type="InterPro" id="IPR007813">
    <property type="entry name" value="PilN"/>
</dbReference>
<keyword evidence="2" id="KW-0472">Membrane</keyword>
<dbReference type="PANTHER" id="PTHR40278:SF1">
    <property type="entry name" value="DNA UTILIZATION PROTEIN HOFN"/>
    <property type="match status" value="1"/>
</dbReference>
<feature type="transmembrane region" description="Helical" evidence="2">
    <location>
        <begin position="21"/>
        <end position="40"/>
    </location>
</feature>
<dbReference type="PANTHER" id="PTHR40278">
    <property type="entry name" value="DNA UTILIZATION PROTEIN HOFN"/>
    <property type="match status" value="1"/>
</dbReference>
<evidence type="ECO:0000256" key="1">
    <source>
        <dbReference type="SAM" id="Coils"/>
    </source>
</evidence>
<dbReference type="RefSeq" id="WP_080801614.1">
    <property type="nucleotide sequence ID" value="NZ_LT828542.1"/>
</dbReference>
<evidence type="ECO:0000313" key="4">
    <source>
        <dbReference type="Proteomes" id="UP000191931"/>
    </source>
</evidence>
<name>A0A1W1HIF0_9BACT</name>
<reference evidence="3 4" key="1">
    <citation type="submission" date="2017-03" db="EMBL/GenBank/DDBJ databases">
        <authorList>
            <person name="Afonso C.L."/>
            <person name="Miller P.J."/>
            <person name="Scott M.A."/>
            <person name="Spackman E."/>
            <person name="Goraichik I."/>
            <person name="Dimitrov K.M."/>
            <person name="Suarez D.L."/>
            <person name="Swayne D.E."/>
        </authorList>
    </citation>
    <scope>NUCLEOTIDE SEQUENCE [LARGE SCALE GENOMIC DNA]</scope>
    <source>
        <strain evidence="3">PRJEB14757</strain>
    </source>
</reference>
<dbReference type="InterPro" id="IPR052534">
    <property type="entry name" value="Extracell_DNA_Util/SecSys_Comp"/>
</dbReference>
<dbReference type="AlphaFoldDB" id="A0A1W1HIF0"/>
<dbReference type="EMBL" id="FWEV01000304">
    <property type="protein sequence ID" value="SLM32195.1"/>
    <property type="molecule type" value="Genomic_DNA"/>
</dbReference>
<sequence>MIRINLLPFRAARAKENIRRQVSIFSLMALLLLFVFWYVILHYDDKIKEHESKIASVKQEISIYKAKADRVTKIEKELALLQQKLDAIDSLNNIRKEPVVLMDNLTQLVIPERMWITYLKSAGNSVTLKGVAFDQQTVADFMTNVKSSELFNSEGVDLKTIQLKSIKDAKVREFELVCAKSNVAPKK</sequence>
<gene>
    <name evidence="3" type="primary">pilN</name>
    <name evidence="3" type="ORF">MTBBW1_600025</name>
</gene>
<dbReference type="STRING" id="1246637.MTBBW1_600025"/>
<keyword evidence="2" id="KW-1133">Transmembrane helix</keyword>
<keyword evidence="4" id="KW-1185">Reference proteome</keyword>
<keyword evidence="2" id="KW-0812">Transmembrane</keyword>
<proteinExistence type="predicted"/>
<dbReference type="Pfam" id="PF05137">
    <property type="entry name" value="PilN"/>
    <property type="match status" value="1"/>
</dbReference>
<dbReference type="Proteomes" id="UP000191931">
    <property type="component" value="Unassembled WGS sequence"/>
</dbReference>
<keyword evidence="1" id="KW-0175">Coiled coil</keyword>
<feature type="coiled-coil region" evidence="1">
    <location>
        <begin position="40"/>
        <end position="91"/>
    </location>
</feature>